<name>A0A1Y2BRB6_9FUNG</name>
<dbReference type="AlphaFoldDB" id="A0A1Y2BRB6"/>
<proteinExistence type="predicted"/>
<dbReference type="Proteomes" id="UP000193642">
    <property type="component" value="Unassembled WGS sequence"/>
</dbReference>
<sequence length="67" mass="7404">MTAILSSDQIVLVTCKVCSKPVLHSSLLAHLDNFRRINLTRAKRRLLKPASNAPIPHQPTLTPIPPI</sequence>
<dbReference type="OrthoDB" id="21678at2759"/>
<evidence type="ECO:0000313" key="2">
    <source>
        <dbReference type="EMBL" id="ORY37274.1"/>
    </source>
</evidence>
<evidence type="ECO:0000256" key="1">
    <source>
        <dbReference type="SAM" id="MobiDB-lite"/>
    </source>
</evidence>
<organism evidence="2 3">
    <name type="scientific">Rhizoclosmatium globosum</name>
    <dbReference type="NCBI Taxonomy" id="329046"/>
    <lineage>
        <taxon>Eukaryota</taxon>
        <taxon>Fungi</taxon>
        <taxon>Fungi incertae sedis</taxon>
        <taxon>Chytridiomycota</taxon>
        <taxon>Chytridiomycota incertae sedis</taxon>
        <taxon>Chytridiomycetes</taxon>
        <taxon>Chytridiales</taxon>
        <taxon>Chytriomycetaceae</taxon>
        <taxon>Rhizoclosmatium</taxon>
    </lineage>
</organism>
<evidence type="ECO:0000313" key="3">
    <source>
        <dbReference type="Proteomes" id="UP000193642"/>
    </source>
</evidence>
<comment type="caution">
    <text evidence="2">The sequence shown here is derived from an EMBL/GenBank/DDBJ whole genome shotgun (WGS) entry which is preliminary data.</text>
</comment>
<keyword evidence="3" id="KW-1185">Reference proteome</keyword>
<accession>A0A1Y2BRB6</accession>
<gene>
    <name evidence="2" type="ORF">BCR33DRAFT_721625</name>
</gene>
<feature type="region of interest" description="Disordered" evidence="1">
    <location>
        <begin position="48"/>
        <end position="67"/>
    </location>
</feature>
<protein>
    <submittedName>
        <fullName evidence="2">Uncharacterized protein</fullName>
    </submittedName>
</protein>
<reference evidence="2 3" key="1">
    <citation type="submission" date="2016-07" db="EMBL/GenBank/DDBJ databases">
        <title>Pervasive Adenine N6-methylation of Active Genes in Fungi.</title>
        <authorList>
            <consortium name="DOE Joint Genome Institute"/>
            <person name="Mondo S.J."/>
            <person name="Dannebaum R.O."/>
            <person name="Kuo R.C."/>
            <person name="Labutti K."/>
            <person name="Haridas S."/>
            <person name="Kuo A."/>
            <person name="Salamov A."/>
            <person name="Ahrendt S.R."/>
            <person name="Lipzen A."/>
            <person name="Sullivan W."/>
            <person name="Andreopoulos W.B."/>
            <person name="Clum A."/>
            <person name="Lindquist E."/>
            <person name="Daum C."/>
            <person name="Ramamoorthy G.K."/>
            <person name="Gryganskyi A."/>
            <person name="Culley D."/>
            <person name="Magnuson J.K."/>
            <person name="James T.Y."/>
            <person name="O'Malley M.A."/>
            <person name="Stajich J.E."/>
            <person name="Spatafora J.W."/>
            <person name="Visel A."/>
            <person name="Grigoriev I.V."/>
        </authorList>
    </citation>
    <scope>NUCLEOTIDE SEQUENCE [LARGE SCALE GENOMIC DNA]</scope>
    <source>
        <strain evidence="2 3">JEL800</strain>
    </source>
</reference>
<dbReference type="EMBL" id="MCGO01000051">
    <property type="protein sequence ID" value="ORY37274.1"/>
    <property type="molecule type" value="Genomic_DNA"/>
</dbReference>